<dbReference type="InterPro" id="IPR009420">
    <property type="entry name" value="FlhE"/>
</dbReference>
<gene>
    <name evidence="1" type="ORF">B2A_10387</name>
</gene>
<dbReference type="EMBL" id="AUZZ01007493">
    <property type="protein sequence ID" value="EQD42296.1"/>
    <property type="molecule type" value="Genomic_DNA"/>
</dbReference>
<organism evidence="1">
    <name type="scientific">mine drainage metagenome</name>
    <dbReference type="NCBI Taxonomy" id="410659"/>
    <lineage>
        <taxon>unclassified sequences</taxon>
        <taxon>metagenomes</taxon>
        <taxon>ecological metagenomes</taxon>
    </lineage>
</organism>
<reference evidence="1" key="1">
    <citation type="submission" date="2013-08" db="EMBL/GenBank/DDBJ databases">
        <authorList>
            <person name="Mendez C."/>
            <person name="Richter M."/>
            <person name="Ferrer M."/>
            <person name="Sanchez J."/>
        </authorList>
    </citation>
    <scope>NUCLEOTIDE SEQUENCE</scope>
</reference>
<name>T0Z2X5_9ZZZZ</name>
<evidence type="ECO:0000313" key="1">
    <source>
        <dbReference type="EMBL" id="EQD42296.1"/>
    </source>
</evidence>
<dbReference type="Pfam" id="PF06366">
    <property type="entry name" value="FlhE"/>
    <property type="match status" value="1"/>
</dbReference>
<keyword evidence="1" id="KW-0282">Flagellum</keyword>
<reference evidence="1" key="2">
    <citation type="journal article" date="2014" name="ISME J.">
        <title>Microbial stratification in low pH oxic and suboxic macroscopic growths along an acid mine drainage.</title>
        <authorList>
            <person name="Mendez-Garcia C."/>
            <person name="Mesa V."/>
            <person name="Sprenger R.R."/>
            <person name="Richter M."/>
            <person name="Diez M.S."/>
            <person name="Solano J."/>
            <person name="Bargiela R."/>
            <person name="Golyshina O.V."/>
            <person name="Manteca A."/>
            <person name="Ramos J.L."/>
            <person name="Gallego J.R."/>
            <person name="Llorente I."/>
            <person name="Martins Dos Santos V.A."/>
            <person name="Jensen O.N."/>
            <person name="Pelaez A.I."/>
            <person name="Sanchez J."/>
            <person name="Ferrer M."/>
        </authorList>
    </citation>
    <scope>NUCLEOTIDE SEQUENCE</scope>
</reference>
<accession>T0Z2X5</accession>
<feature type="non-terminal residue" evidence="1">
    <location>
        <position position="149"/>
    </location>
</feature>
<protein>
    <submittedName>
        <fullName evidence="1">Flagellar FlhE</fullName>
    </submittedName>
</protein>
<proteinExistence type="predicted"/>
<keyword evidence="1" id="KW-0969">Cilium</keyword>
<comment type="caution">
    <text evidence="1">The sequence shown here is derived from an EMBL/GenBank/DDBJ whole genome shotgun (WGS) entry which is preliminary data.</text>
</comment>
<sequence>MRRMRLQRTTAAALALLLPWLAGFAPVAHDPPHRTVPVRRLTAGAWESAGGGPALYSEGRWYELDLRPSTALPGTAVTTMVYWRWSLARTPPGLQVRLCRATVRTCIDISGRQSGGTRAFAGRGADTVFILAYWVPGSRAMAPVYGGSD</sequence>
<dbReference type="AlphaFoldDB" id="T0Z2X5"/>
<keyword evidence="1" id="KW-0966">Cell projection</keyword>